<evidence type="ECO:0000256" key="1">
    <source>
        <dbReference type="ARBA" id="ARBA00023002"/>
    </source>
</evidence>
<evidence type="ECO:0000313" key="3">
    <source>
        <dbReference type="EMBL" id="WCT80214.1"/>
    </source>
</evidence>
<dbReference type="RefSeq" id="WP_273620483.1">
    <property type="nucleotide sequence ID" value="NZ_CP117419.1"/>
</dbReference>
<dbReference type="PANTHER" id="PTHR43205:SF7">
    <property type="entry name" value="PROSTAGLANDIN REDUCTASE 1"/>
    <property type="match status" value="1"/>
</dbReference>
<accession>A0ABY7U707</accession>
<feature type="domain" description="Enoyl reductase (ER)" evidence="2">
    <location>
        <begin position="22"/>
        <end position="341"/>
    </location>
</feature>
<dbReference type="Pfam" id="PF16884">
    <property type="entry name" value="ADH_N_2"/>
    <property type="match status" value="1"/>
</dbReference>
<protein>
    <submittedName>
        <fullName evidence="3">NADP-dependent oxidoreductase</fullName>
    </submittedName>
</protein>
<dbReference type="Gene3D" id="3.40.50.720">
    <property type="entry name" value="NAD(P)-binding Rossmann-like Domain"/>
    <property type="match status" value="1"/>
</dbReference>
<dbReference type="SUPFAM" id="SSF50129">
    <property type="entry name" value="GroES-like"/>
    <property type="match status" value="1"/>
</dbReference>
<dbReference type="SUPFAM" id="SSF51735">
    <property type="entry name" value="NAD(P)-binding Rossmann-fold domains"/>
    <property type="match status" value="1"/>
</dbReference>
<dbReference type="InterPro" id="IPR020843">
    <property type="entry name" value="ER"/>
</dbReference>
<dbReference type="CDD" id="cd05288">
    <property type="entry name" value="PGDH"/>
    <property type="match status" value="1"/>
</dbReference>
<evidence type="ECO:0000313" key="4">
    <source>
        <dbReference type="Proteomes" id="UP001218231"/>
    </source>
</evidence>
<dbReference type="InterPro" id="IPR041694">
    <property type="entry name" value="ADH_N_2"/>
</dbReference>
<organism evidence="3 4">
    <name type="scientific">Novosphingobium humi</name>
    <dbReference type="NCBI Taxonomy" id="2282397"/>
    <lineage>
        <taxon>Bacteria</taxon>
        <taxon>Pseudomonadati</taxon>
        <taxon>Pseudomonadota</taxon>
        <taxon>Alphaproteobacteria</taxon>
        <taxon>Sphingomonadales</taxon>
        <taxon>Sphingomonadaceae</taxon>
        <taxon>Novosphingobium</taxon>
    </lineage>
</organism>
<keyword evidence="3" id="KW-0614">Plasmid</keyword>
<dbReference type="Gene3D" id="3.90.180.10">
    <property type="entry name" value="Medium-chain alcohol dehydrogenases, catalytic domain"/>
    <property type="match status" value="1"/>
</dbReference>
<name>A0ABY7U707_9SPHN</name>
<keyword evidence="4" id="KW-1185">Reference proteome</keyword>
<keyword evidence="1" id="KW-0560">Oxidoreductase</keyword>
<proteinExistence type="predicted"/>
<dbReference type="InterPro" id="IPR045010">
    <property type="entry name" value="MDR_fam"/>
</dbReference>
<dbReference type="InterPro" id="IPR013149">
    <property type="entry name" value="ADH-like_C"/>
</dbReference>
<dbReference type="PANTHER" id="PTHR43205">
    <property type="entry name" value="PROSTAGLANDIN REDUCTASE"/>
    <property type="match status" value="1"/>
</dbReference>
<geneLocation type="plasmid" evidence="3 4">
    <name>unnamed2</name>
</geneLocation>
<dbReference type="InterPro" id="IPR011032">
    <property type="entry name" value="GroES-like_sf"/>
</dbReference>
<evidence type="ECO:0000259" key="2">
    <source>
        <dbReference type="SMART" id="SM00829"/>
    </source>
</evidence>
<gene>
    <name evidence="3" type="ORF">PQ457_21750</name>
</gene>
<dbReference type="InterPro" id="IPR036291">
    <property type="entry name" value="NAD(P)-bd_dom_sf"/>
</dbReference>
<dbReference type="EMBL" id="CP117419">
    <property type="protein sequence ID" value="WCT80214.1"/>
    <property type="molecule type" value="Genomic_DNA"/>
</dbReference>
<dbReference type="Proteomes" id="UP001218231">
    <property type="component" value="Plasmid unnamed2"/>
</dbReference>
<dbReference type="Pfam" id="PF00107">
    <property type="entry name" value="ADH_zinc_N"/>
    <property type="match status" value="1"/>
</dbReference>
<sequence>MALPSSLPAFARHIILRRRPVGVPTQDCFALSQTPMPRPGQGQMLVRMLVGSVDPAIRGFLDDRPSYLPPVALGAPVNGMSLGQIVESHHPDWPVGDYVRVFATWSDHFVIGPDALGLERVTPAANVPLRSYMGALGPVGLTAWVGLFAVGEAKAGETVLVSAAAGATGSTVVQLAKAAGCRVVGIAGGAHKAQVLHELGADAVVDYRALERDLGAALDAAAPEGFDVYFDNIGGPTLDAVLPRMREKGRIPLCGMIAQYNDADHPYGVQNLWQMVVKRLTMRGFLTYDYAERLGEAQAMLDRLHKAGRLRPLENVHHGFERLPEAFIALMQGTTTGKTLVEIA</sequence>
<dbReference type="SMART" id="SM00829">
    <property type="entry name" value="PKS_ER"/>
    <property type="match status" value="1"/>
</dbReference>
<reference evidence="3 4" key="1">
    <citation type="submission" date="2023-02" db="EMBL/GenBank/DDBJ databases">
        <title>Genome sequence of Novosphingobium humi KACC 19094.</title>
        <authorList>
            <person name="Kim S."/>
            <person name="Heo J."/>
            <person name="Kwon S.-W."/>
        </authorList>
    </citation>
    <scope>NUCLEOTIDE SEQUENCE [LARGE SCALE GENOMIC DNA]</scope>
    <source>
        <strain evidence="3 4">KACC 19094</strain>
        <plasmid evidence="3 4">unnamed2</plasmid>
    </source>
</reference>